<dbReference type="OrthoDB" id="438431at2759"/>
<dbReference type="InterPro" id="IPR051821">
    <property type="entry name" value="Asp/Asn_beta-hydroxylase"/>
</dbReference>
<dbReference type="GO" id="GO:0016020">
    <property type="term" value="C:membrane"/>
    <property type="evidence" value="ECO:0007669"/>
    <property type="project" value="TreeGrafter"/>
</dbReference>
<dbReference type="EMBL" id="CAJNNV010025434">
    <property type="protein sequence ID" value="CAE8614475.1"/>
    <property type="molecule type" value="Genomic_DNA"/>
</dbReference>
<evidence type="ECO:0000256" key="2">
    <source>
        <dbReference type="ARBA" id="ARBA00022964"/>
    </source>
</evidence>
<dbReference type="Gene3D" id="2.60.120.330">
    <property type="entry name" value="B-lactam Antibiotic, Isopenicillin N Synthase, Chain"/>
    <property type="match status" value="1"/>
</dbReference>
<dbReference type="AlphaFoldDB" id="A0A813FUZ7"/>
<dbReference type="GO" id="GO:0051213">
    <property type="term" value="F:dioxygenase activity"/>
    <property type="evidence" value="ECO:0007669"/>
    <property type="project" value="UniProtKB-KW"/>
</dbReference>
<sequence>RRYHAEALEAKRRAPAAPSNAELATSYAAIATDCMMTFELEAALVHVRQAQALQGLPPAAMAVLFRQEADIHRCADDFSSALHRFEHAEKLSPQLDEKQALKHLELLRLTLASSGNSMPQQVRNAMSARVRHISAQLLAHGPWQRADQLPQRFLPGLLAKPWHLLPGQGPDEATSSGSRADEAAAAWRQSQEWLKQGLSLLRSSHLSLVDEYADLDREGLLRRDTECIHRLHEAGAWRRFEVNAVWEARGADGCAEASPSACALVRKLRAAGMPLIRAGYSAVGPRAWLKPHHGVTNGQLKWHLGLRVPGDCATMRVGNESRSWTEGEVLFFDDSFEHEVWNRCSSERVVFQLVFAHPQLSLIYGGAVETAALRATDDH</sequence>
<evidence type="ECO:0000313" key="5">
    <source>
        <dbReference type="EMBL" id="CAE8614475.1"/>
    </source>
</evidence>
<name>A0A813FUZ7_POLGL</name>
<keyword evidence="2" id="KW-0223">Dioxygenase</keyword>
<reference evidence="5" key="1">
    <citation type="submission" date="2021-02" db="EMBL/GenBank/DDBJ databases">
        <authorList>
            <person name="Dougan E. K."/>
            <person name="Rhodes N."/>
            <person name="Thang M."/>
            <person name="Chan C."/>
        </authorList>
    </citation>
    <scope>NUCLEOTIDE SEQUENCE</scope>
</reference>
<dbReference type="Pfam" id="PF05118">
    <property type="entry name" value="Asp_Arg_Hydrox"/>
    <property type="match status" value="1"/>
</dbReference>
<feature type="domain" description="Aspartyl/asparaginy/proline hydroxylase" evidence="4">
    <location>
        <begin position="221"/>
        <end position="358"/>
    </location>
</feature>
<gene>
    <name evidence="5" type="ORF">PGLA1383_LOCUS32199</name>
</gene>
<dbReference type="InterPro" id="IPR027443">
    <property type="entry name" value="IPNS-like_sf"/>
</dbReference>
<proteinExistence type="inferred from homology"/>
<keyword evidence="6" id="KW-1185">Reference proteome</keyword>
<comment type="similarity">
    <text evidence="1">Belongs to the aspartyl/asparaginyl beta-hydroxylase family.</text>
</comment>
<evidence type="ECO:0000256" key="3">
    <source>
        <dbReference type="ARBA" id="ARBA00023002"/>
    </source>
</evidence>
<dbReference type="PANTHER" id="PTHR46332">
    <property type="entry name" value="ASPARTATE BETA-HYDROXYLASE DOMAIN-CONTAINING PROTEIN 2"/>
    <property type="match status" value="1"/>
</dbReference>
<comment type="caution">
    <text evidence="5">The sequence shown here is derived from an EMBL/GenBank/DDBJ whole genome shotgun (WGS) entry which is preliminary data.</text>
</comment>
<feature type="non-terminal residue" evidence="5">
    <location>
        <position position="379"/>
    </location>
</feature>
<dbReference type="PANTHER" id="PTHR46332:SF5">
    <property type="entry name" value="ASPARTATE BETA-HYDROXYLASE DOMAIN CONTAINING 2"/>
    <property type="match status" value="1"/>
</dbReference>
<dbReference type="SUPFAM" id="SSF51197">
    <property type="entry name" value="Clavaminate synthase-like"/>
    <property type="match status" value="1"/>
</dbReference>
<protein>
    <recommendedName>
        <fullName evidence="4">Aspartyl/asparaginy/proline hydroxylase domain-containing protein</fullName>
    </recommendedName>
</protein>
<organism evidence="5 6">
    <name type="scientific">Polarella glacialis</name>
    <name type="common">Dinoflagellate</name>
    <dbReference type="NCBI Taxonomy" id="89957"/>
    <lineage>
        <taxon>Eukaryota</taxon>
        <taxon>Sar</taxon>
        <taxon>Alveolata</taxon>
        <taxon>Dinophyceae</taxon>
        <taxon>Suessiales</taxon>
        <taxon>Suessiaceae</taxon>
        <taxon>Polarella</taxon>
    </lineage>
</organism>
<dbReference type="Proteomes" id="UP000654075">
    <property type="component" value="Unassembled WGS sequence"/>
</dbReference>
<evidence type="ECO:0000313" key="6">
    <source>
        <dbReference type="Proteomes" id="UP000654075"/>
    </source>
</evidence>
<keyword evidence="3" id="KW-0560">Oxidoreductase</keyword>
<accession>A0A813FUZ7</accession>
<dbReference type="InterPro" id="IPR007803">
    <property type="entry name" value="Asp/Arg/Pro-Hydrxlase"/>
</dbReference>
<evidence type="ECO:0000259" key="4">
    <source>
        <dbReference type="Pfam" id="PF05118"/>
    </source>
</evidence>
<evidence type="ECO:0000256" key="1">
    <source>
        <dbReference type="ARBA" id="ARBA00007730"/>
    </source>
</evidence>